<comment type="caution">
    <text evidence="2">The sequence shown here is derived from an EMBL/GenBank/DDBJ whole genome shotgun (WGS) entry which is preliminary data.</text>
</comment>
<keyword evidence="3" id="KW-1185">Reference proteome</keyword>
<sequence>MTSPNALSPSAGYGRLPPSRKPPPDPHHHRERSRSLKRLWNIYIEHQAVLRKHQTQVPVRLLARAKTLNTPNRRLCCVNVSLKGAFGMGFRNLFAPPVNSPYGIPRNLATINEVLFIVTVSSTPEMFPTFV</sequence>
<reference evidence="2" key="2">
    <citation type="submission" date="2020-11" db="EMBL/GenBank/DDBJ databases">
        <authorList>
            <person name="McCartney M.A."/>
            <person name="Auch B."/>
            <person name="Kono T."/>
            <person name="Mallez S."/>
            <person name="Becker A."/>
            <person name="Gohl D.M."/>
            <person name="Silverstein K.A.T."/>
            <person name="Koren S."/>
            <person name="Bechman K.B."/>
            <person name="Herman A."/>
            <person name="Abrahante J.E."/>
            <person name="Garbe J."/>
        </authorList>
    </citation>
    <scope>NUCLEOTIDE SEQUENCE</scope>
    <source>
        <strain evidence="2">Duluth1</strain>
        <tissue evidence="2">Whole animal</tissue>
    </source>
</reference>
<dbReference type="AlphaFoldDB" id="A0A9D4HQG2"/>
<accession>A0A9D4HQG2</accession>
<feature type="region of interest" description="Disordered" evidence="1">
    <location>
        <begin position="1"/>
        <end position="33"/>
    </location>
</feature>
<dbReference type="Proteomes" id="UP000828390">
    <property type="component" value="Unassembled WGS sequence"/>
</dbReference>
<evidence type="ECO:0000313" key="2">
    <source>
        <dbReference type="EMBL" id="KAH3725773.1"/>
    </source>
</evidence>
<evidence type="ECO:0000313" key="3">
    <source>
        <dbReference type="Proteomes" id="UP000828390"/>
    </source>
</evidence>
<name>A0A9D4HQG2_DREPO</name>
<reference evidence="2" key="1">
    <citation type="journal article" date="2019" name="bioRxiv">
        <title>The Genome of the Zebra Mussel, Dreissena polymorpha: A Resource for Invasive Species Research.</title>
        <authorList>
            <person name="McCartney M.A."/>
            <person name="Auch B."/>
            <person name="Kono T."/>
            <person name="Mallez S."/>
            <person name="Zhang Y."/>
            <person name="Obille A."/>
            <person name="Becker A."/>
            <person name="Abrahante J.E."/>
            <person name="Garbe J."/>
            <person name="Badalamenti J.P."/>
            <person name="Herman A."/>
            <person name="Mangelson H."/>
            <person name="Liachko I."/>
            <person name="Sullivan S."/>
            <person name="Sone E.D."/>
            <person name="Koren S."/>
            <person name="Silverstein K.A.T."/>
            <person name="Beckman K.B."/>
            <person name="Gohl D.M."/>
        </authorList>
    </citation>
    <scope>NUCLEOTIDE SEQUENCE</scope>
    <source>
        <strain evidence="2">Duluth1</strain>
        <tissue evidence="2">Whole animal</tissue>
    </source>
</reference>
<protein>
    <submittedName>
        <fullName evidence="2">Uncharacterized protein</fullName>
    </submittedName>
</protein>
<dbReference type="EMBL" id="JAIWYP010000012">
    <property type="protein sequence ID" value="KAH3725773.1"/>
    <property type="molecule type" value="Genomic_DNA"/>
</dbReference>
<gene>
    <name evidence="2" type="ORF">DPMN_051622</name>
</gene>
<organism evidence="2 3">
    <name type="scientific">Dreissena polymorpha</name>
    <name type="common">Zebra mussel</name>
    <name type="synonym">Mytilus polymorpha</name>
    <dbReference type="NCBI Taxonomy" id="45954"/>
    <lineage>
        <taxon>Eukaryota</taxon>
        <taxon>Metazoa</taxon>
        <taxon>Spiralia</taxon>
        <taxon>Lophotrochozoa</taxon>
        <taxon>Mollusca</taxon>
        <taxon>Bivalvia</taxon>
        <taxon>Autobranchia</taxon>
        <taxon>Heteroconchia</taxon>
        <taxon>Euheterodonta</taxon>
        <taxon>Imparidentia</taxon>
        <taxon>Neoheterodontei</taxon>
        <taxon>Myida</taxon>
        <taxon>Dreissenoidea</taxon>
        <taxon>Dreissenidae</taxon>
        <taxon>Dreissena</taxon>
    </lineage>
</organism>
<evidence type="ECO:0000256" key="1">
    <source>
        <dbReference type="SAM" id="MobiDB-lite"/>
    </source>
</evidence>
<proteinExistence type="predicted"/>